<gene>
    <name evidence="2" type="ORF">C798_00160</name>
</gene>
<keyword evidence="1" id="KW-0732">Signal</keyword>
<evidence type="ECO:0000256" key="1">
    <source>
        <dbReference type="SAM" id="SignalP"/>
    </source>
</evidence>
<sequence length="134" mass="14777">MRLVSAALILLALQGCAGSPLSNLVSGQRYQTTSDVTASWVGASEDELVMAWGAPKNSHVMNNGAKIISYDYLWVANSRHSAEWGYVPEYVRCERRFMVERGVITRWYSSGDCPKRPNGAKLIPSSTPIPQPTM</sequence>
<protein>
    <submittedName>
        <fullName evidence="2">Uncharacterized protein</fullName>
    </submittedName>
</protein>
<feature type="signal peptide" evidence="1">
    <location>
        <begin position="1"/>
        <end position="17"/>
    </location>
</feature>
<dbReference type="Proteomes" id="UP000501648">
    <property type="component" value="Chromosome"/>
</dbReference>
<feature type="chain" id="PRO_5027113339" evidence="1">
    <location>
        <begin position="18"/>
        <end position="134"/>
    </location>
</feature>
<evidence type="ECO:0000313" key="3">
    <source>
        <dbReference type="Proteomes" id="UP000501648"/>
    </source>
</evidence>
<dbReference type="AlphaFoldDB" id="A0A6M3ZJ06"/>
<organism evidence="2 3">
    <name type="scientific">Herbaspirillum rubrisubalbicans Os34</name>
    <dbReference type="NCBI Taxonomy" id="1235827"/>
    <lineage>
        <taxon>Bacteria</taxon>
        <taxon>Pseudomonadati</taxon>
        <taxon>Pseudomonadota</taxon>
        <taxon>Betaproteobacteria</taxon>
        <taxon>Burkholderiales</taxon>
        <taxon>Oxalobacteraceae</taxon>
        <taxon>Herbaspirillum</taxon>
    </lineage>
</organism>
<dbReference type="RefSeq" id="WP_081584639.1">
    <property type="nucleotide sequence ID" value="NZ_CP008956.1"/>
</dbReference>
<accession>A0A6M3ZJ06</accession>
<proteinExistence type="predicted"/>
<dbReference type="EMBL" id="CP008956">
    <property type="protein sequence ID" value="QJP98696.1"/>
    <property type="molecule type" value="Genomic_DNA"/>
</dbReference>
<evidence type="ECO:0000313" key="2">
    <source>
        <dbReference type="EMBL" id="QJP98696.1"/>
    </source>
</evidence>
<name>A0A6M3ZJ06_9BURK</name>
<reference evidence="2 3" key="1">
    <citation type="journal article" date="2012" name="J. Bacteriol.">
        <title>Genome sequence of the pathogenic Herbaspirillum seropedicae strain Os34, isolated from rice roots.</title>
        <authorList>
            <person name="Ye W."/>
            <person name="Ye S."/>
            <person name="Liu J."/>
            <person name="Chang S."/>
            <person name="Chen M."/>
            <person name="Zhu B."/>
            <person name="Guo L."/>
            <person name="An Q."/>
        </authorList>
    </citation>
    <scope>NUCLEOTIDE SEQUENCE [LARGE SCALE GENOMIC DNA]</scope>
    <source>
        <strain evidence="2 3">Os34</strain>
    </source>
</reference>
<dbReference type="PROSITE" id="PS51257">
    <property type="entry name" value="PROKAR_LIPOPROTEIN"/>
    <property type="match status" value="1"/>
</dbReference>